<evidence type="ECO:0000313" key="3">
    <source>
        <dbReference type="EMBL" id="MFC4902034.1"/>
    </source>
</evidence>
<reference evidence="4" key="1">
    <citation type="journal article" date="2019" name="Int. J. Syst. Evol. Microbiol.">
        <title>The Global Catalogue of Microorganisms (GCM) 10K type strain sequencing project: providing services to taxonomists for standard genome sequencing and annotation.</title>
        <authorList>
            <consortium name="The Broad Institute Genomics Platform"/>
            <consortium name="The Broad Institute Genome Sequencing Center for Infectious Disease"/>
            <person name="Wu L."/>
            <person name="Ma J."/>
        </authorList>
    </citation>
    <scope>NUCLEOTIDE SEQUENCE [LARGE SCALE GENOMIC DNA]</scope>
    <source>
        <strain evidence="4">CGMCC 4.6946</strain>
    </source>
</reference>
<dbReference type="Proteomes" id="UP001595797">
    <property type="component" value="Unassembled WGS sequence"/>
</dbReference>
<proteinExistence type="predicted"/>
<accession>A0ABV9TDN2</accession>
<dbReference type="RefSeq" id="WP_139318461.1">
    <property type="nucleotide sequence ID" value="NZ_JARAMH010000017.1"/>
</dbReference>
<sequence>MRMTLADVVAALGVLMTAPAMAGMGLTLLGGRAPYDLLVGTVVLGVVLTIAGLVPRFEQHRLGWASQTDALLRARQQARRTPDAPGDQGPAGSDRGLLQGGQRLLPQRQAESGAVQELQP</sequence>
<keyword evidence="2" id="KW-0812">Transmembrane</keyword>
<organism evidence="3 4">
    <name type="scientific">Kocuria oceani</name>
    <dbReference type="NCBI Taxonomy" id="988827"/>
    <lineage>
        <taxon>Bacteria</taxon>
        <taxon>Bacillati</taxon>
        <taxon>Actinomycetota</taxon>
        <taxon>Actinomycetes</taxon>
        <taxon>Micrococcales</taxon>
        <taxon>Micrococcaceae</taxon>
        <taxon>Kocuria</taxon>
    </lineage>
</organism>
<gene>
    <name evidence="3" type="ORF">ACFPCS_00445</name>
</gene>
<evidence type="ECO:0000256" key="1">
    <source>
        <dbReference type="SAM" id="MobiDB-lite"/>
    </source>
</evidence>
<dbReference type="EMBL" id="JBHSIW010000002">
    <property type="protein sequence ID" value="MFC4902034.1"/>
    <property type="molecule type" value="Genomic_DNA"/>
</dbReference>
<feature type="compositionally biased region" description="Low complexity" evidence="1">
    <location>
        <begin position="95"/>
        <end position="109"/>
    </location>
</feature>
<protein>
    <submittedName>
        <fullName evidence="3">Uncharacterized protein</fullName>
    </submittedName>
</protein>
<comment type="caution">
    <text evidence="3">The sequence shown here is derived from an EMBL/GenBank/DDBJ whole genome shotgun (WGS) entry which is preliminary data.</text>
</comment>
<keyword evidence="2" id="KW-1133">Transmembrane helix</keyword>
<evidence type="ECO:0000256" key="2">
    <source>
        <dbReference type="SAM" id="Phobius"/>
    </source>
</evidence>
<feature type="transmembrane region" description="Helical" evidence="2">
    <location>
        <begin position="38"/>
        <end position="57"/>
    </location>
</feature>
<keyword evidence="2" id="KW-0472">Membrane</keyword>
<feature type="region of interest" description="Disordered" evidence="1">
    <location>
        <begin position="73"/>
        <end position="120"/>
    </location>
</feature>
<name>A0ABV9TDN2_9MICC</name>
<evidence type="ECO:0000313" key="4">
    <source>
        <dbReference type="Proteomes" id="UP001595797"/>
    </source>
</evidence>
<keyword evidence="4" id="KW-1185">Reference proteome</keyword>